<keyword evidence="1" id="KW-0472">Membrane</keyword>
<dbReference type="AlphaFoldDB" id="A0A4R5NAP6"/>
<dbReference type="EMBL" id="PUFI01000005">
    <property type="protein sequence ID" value="TDG69468.1"/>
    <property type="molecule type" value="Genomic_DNA"/>
</dbReference>
<evidence type="ECO:0000256" key="1">
    <source>
        <dbReference type="SAM" id="Phobius"/>
    </source>
</evidence>
<dbReference type="PROSITE" id="PS50887">
    <property type="entry name" value="GGDEF"/>
    <property type="match status" value="1"/>
</dbReference>
<organism evidence="3 4">
    <name type="scientific">Leuconostoc fallax</name>
    <dbReference type="NCBI Taxonomy" id="1251"/>
    <lineage>
        <taxon>Bacteria</taxon>
        <taxon>Bacillati</taxon>
        <taxon>Bacillota</taxon>
        <taxon>Bacilli</taxon>
        <taxon>Lactobacillales</taxon>
        <taxon>Lactobacillaceae</taxon>
        <taxon>Leuconostoc</taxon>
    </lineage>
</organism>
<dbReference type="RefSeq" id="WP_029508585.1">
    <property type="nucleotide sequence ID" value="NZ_JAGYGP010000001.1"/>
</dbReference>
<dbReference type="PANTHER" id="PTHR45138">
    <property type="entry name" value="REGULATORY COMPONENTS OF SENSORY TRANSDUCTION SYSTEM"/>
    <property type="match status" value="1"/>
</dbReference>
<accession>A0A4R5NAP6</accession>
<dbReference type="GO" id="GO:0005886">
    <property type="term" value="C:plasma membrane"/>
    <property type="evidence" value="ECO:0007669"/>
    <property type="project" value="TreeGrafter"/>
</dbReference>
<dbReference type="PANTHER" id="PTHR45138:SF9">
    <property type="entry name" value="DIGUANYLATE CYCLASE DGCM-RELATED"/>
    <property type="match status" value="1"/>
</dbReference>
<dbReference type="CDD" id="cd01949">
    <property type="entry name" value="GGDEF"/>
    <property type="match status" value="1"/>
</dbReference>
<dbReference type="InterPro" id="IPR043128">
    <property type="entry name" value="Rev_trsase/Diguanyl_cyclase"/>
</dbReference>
<feature type="transmembrane region" description="Helical" evidence="1">
    <location>
        <begin position="59"/>
        <end position="77"/>
    </location>
</feature>
<dbReference type="Gene3D" id="3.30.70.270">
    <property type="match status" value="1"/>
</dbReference>
<dbReference type="InterPro" id="IPR029787">
    <property type="entry name" value="Nucleotide_cyclase"/>
</dbReference>
<feature type="transmembrane region" description="Helical" evidence="1">
    <location>
        <begin position="6"/>
        <end position="25"/>
    </location>
</feature>
<protein>
    <recommendedName>
        <fullName evidence="2">GGDEF domain-containing protein</fullName>
    </recommendedName>
</protein>
<keyword evidence="1" id="KW-0812">Transmembrane</keyword>
<name>A0A4R5NAP6_9LACO</name>
<comment type="caution">
    <text evidence="3">The sequence shown here is derived from an EMBL/GenBank/DDBJ whole genome shotgun (WGS) entry which is preliminary data.</text>
</comment>
<dbReference type="Proteomes" id="UP000295681">
    <property type="component" value="Unassembled WGS sequence"/>
</dbReference>
<feature type="domain" description="GGDEF" evidence="2">
    <location>
        <begin position="227"/>
        <end position="363"/>
    </location>
</feature>
<evidence type="ECO:0000259" key="2">
    <source>
        <dbReference type="PROSITE" id="PS50887"/>
    </source>
</evidence>
<sequence>MWTTILDIGTLSTMCIGLGLSLLTILHFHDATQLKEWYFVPVIIFLPLLYSLLSVSKLVFGYVCLYFLLAILVYHYMNRKFGRLYFLLSVGVIIGYLSIVERQISMSLVLLICVNGILVYLATMAVDHFNISKLLKTALSAIVMLGLERLSGYFVPRHTPFTFKATMISAIALLIVLAVIHYFYVYLTKRQAMIDELTHKANVDELTELYNLYHLHQDFSLEQINKTMLFIAVLDLDHFKQVNDTYGHTMGNKVLKVFAEQIHQYFIRELGKNNFTLYRYGGEEFVVAIKQLKGTPIRELFAQLQVEINQINIDDLVEQLSFSAGVACLKAYHHDPLKAFEAADRLLYAAKKAGRHQTIVEQIC</sequence>
<reference evidence="3 4" key="1">
    <citation type="journal article" date="2019" name="Appl. Microbiol. Biotechnol.">
        <title>Uncovering carbohydrate metabolism through a genotype-phenotype association study of 56 lactic acid bacteria genomes.</title>
        <authorList>
            <person name="Buron-Moles G."/>
            <person name="Chailyan A."/>
            <person name="Dolejs I."/>
            <person name="Forster J."/>
            <person name="Miks M.H."/>
        </authorList>
    </citation>
    <scope>NUCLEOTIDE SEQUENCE [LARGE SCALE GENOMIC DNA]</scope>
    <source>
        <strain evidence="3 4">ATCC 700006</strain>
    </source>
</reference>
<proteinExistence type="predicted"/>
<dbReference type="SMART" id="SM00267">
    <property type="entry name" value="GGDEF"/>
    <property type="match status" value="1"/>
</dbReference>
<gene>
    <name evidence="3" type="ORF">C5L23_000930</name>
</gene>
<dbReference type="GO" id="GO:1902201">
    <property type="term" value="P:negative regulation of bacterial-type flagellum-dependent cell motility"/>
    <property type="evidence" value="ECO:0007669"/>
    <property type="project" value="TreeGrafter"/>
</dbReference>
<dbReference type="SUPFAM" id="SSF55073">
    <property type="entry name" value="Nucleotide cyclase"/>
    <property type="match status" value="1"/>
</dbReference>
<dbReference type="GO" id="GO:0052621">
    <property type="term" value="F:diguanylate cyclase activity"/>
    <property type="evidence" value="ECO:0007669"/>
    <property type="project" value="TreeGrafter"/>
</dbReference>
<dbReference type="InterPro" id="IPR050469">
    <property type="entry name" value="Diguanylate_Cyclase"/>
</dbReference>
<feature type="transmembrane region" description="Helical" evidence="1">
    <location>
        <begin position="167"/>
        <end position="187"/>
    </location>
</feature>
<dbReference type="STRING" id="907931.GCA_000165675_01625"/>
<feature type="transmembrane region" description="Helical" evidence="1">
    <location>
        <begin position="106"/>
        <end position="126"/>
    </location>
</feature>
<dbReference type="GO" id="GO:0043709">
    <property type="term" value="P:cell adhesion involved in single-species biofilm formation"/>
    <property type="evidence" value="ECO:0007669"/>
    <property type="project" value="TreeGrafter"/>
</dbReference>
<dbReference type="InterPro" id="IPR000160">
    <property type="entry name" value="GGDEF_dom"/>
</dbReference>
<keyword evidence="1" id="KW-1133">Transmembrane helix</keyword>
<keyword evidence="4" id="KW-1185">Reference proteome</keyword>
<feature type="transmembrane region" description="Helical" evidence="1">
    <location>
        <begin position="37"/>
        <end position="53"/>
    </location>
</feature>
<dbReference type="NCBIfam" id="TIGR00254">
    <property type="entry name" value="GGDEF"/>
    <property type="match status" value="1"/>
</dbReference>
<dbReference type="Pfam" id="PF00990">
    <property type="entry name" value="GGDEF"/>
    <property type="match status" value="1"/>
</dbReference>
<evidence type="ECO:0000313" key="3">
    <source>
        <dbReference type="EMBL" id="TDG69468.1"/>
    </source>
</evidence>
<evidence type="ECO:0000313" key="4">
    <source>
        <dbReference type="Proteomes" id="UP000295681"/>
    </source>
</evidence>
<feature type="transmembrane region" description="Helical" evidence="1">
    <location>
        <begin position="84"/>
        <end position="100"/>
    </location>
</feature>